<reference evidence="3 4" key="1">
    <citation type="submission" date="2018-08" db="EMBL/GenBank/DDBJ databases">
        <title>Genomic Encyclopedia of Archaeal and Bacterial Type Strains, Phase II (KMG-II): from individual species to whole genera.</title>
        <authorList>
            <person name="Goeker M."/>
        </authorList>
    </citation>
    <scope>NUCLEOTIDE SEQUENCE [LARGE SCALE GENOMIC DNA]</scope>
    <source>
        <strain evidence="3 4">DSM 2261</strain>
    </source>
</reference>
<comment type="caution">
    <text evidence="3">The sequence shown here is derived from an EMBL/GenBank/DDBJ whole genome shotgun (WGS) entry which is preliminary data.</text>
</comment>
<feature type="domain" description="AAA+ ATPase" evidence="2">
    <location>
        <begin position="58"/>
        <end position="238"/>
    </location>
</feature>
<dbReference type="PANTHER" id="PTHR42759:SF1">
    <property type="entry name" value="MAGNESIUM-CHELATASE SUBUNIT CHLD"/>
    <property type="match status" value="1"/>
</dbReference>
<protein>
    <submittedName>
        <fullName evidence="3">Dynein-related subfamily AAA family protein</fullName>
    </submittedName>
</protein>
<dbReference type="InterPro" id="IPR011704">
    <property type="entry name" value="ATPase_dyneun-rel_AAA"/>
</dbReference>
<dbReference type="Proteomes" id="UP000256345">
    <property type="component" value="Unassembled WGS sequence"/>
</dbReference>
<dbReference type="SUPFAM" id="SSF52540">
    <property type="entry name" value="P-loop containing nucleoside triphosphate hydrolases"/>
    <property type="match status" value="1"/>
</dbReference>
<evidence type="ECO:0000313" key="4">
    <source>
        <dbReference type="Proteomes" id="UP000256345"/>
    </source>
</evidence>
<dbReference type="EMBL" id="QUMU01000002">
    <property type="protein sequence ID" value="REG35754.1"/>
    <property type="molecule type" value="Genomic_DNA"/>
</dbReference>
<keyword evidence="4" id="KW-1185">Reference proteome</keyword>
<sequence length="327" mass="36239">MPQWPENPSVKLRSVNTPSPSTQAHILSSVEDAETRLEQVGYLASPEIATASFLADRLQKPILVEGPAGVGKTELARALGQALGREFIRLQCYEGLDEAKALYEWEYAKQLLYTQLLKDKIGEMVQGTSTLSEAADRLATSDAVFFSERFLLPRPVLKSLLSDKPALLLVDEIDKADPEFEAFLLEVLSDNAVTIPELGTFKAKHIPRVVLTSNNARELSDALKRRCLHLHIDFPDRERELKIIRKRLPEVSRTLSEQVVEAVAAIRKLDLKKAPSISETLDWVQSLALLNAESLTADMVAATLNLVLKHEGDIEKAKSNLAQIAQA</sequence>
<accession>A0ABX9K8C3</accession>
<dbReference type="Gene3D" id="3.40.50.300">
    <property type="entry name" value="P-loop containing nucleotide triphosphate hydrolases"/>
    <property type="match status" value="1"/>
</dbReference>
<organism evidence="3 4">
    <name type="scientific">Archangium gephyra</name>
    <dbReference type="NCBI Taxonomy" id="48"/>
    <lineage>
        <taxon>Bacteria</taxon>
        <taxon>Pseudomonadati</taxon>
        <taxon>Myxococcota</taxon>
        <taxon>Myxococcia</taxon>
        <taxon>Myxococcales</taxon>
        <taxon>Cystobacterineae</taxon>
        <taxon>Archangiaceae</taxon>
        <taxon>Archangium</taxon>
    </lineage>
</organism>
<dbReference type="SMART" id="SM00382">
    <property type="entry name" value="AAA"/>
    <property type="match status" value="1"/>
</dbReference>
<dbReference type="Pfam" id="PF07728">
    <property type="entry name" value="AAA_5"/>
    <property type="match status" value="1"/>
</dbReference>
<evidence type="ECO:0000259" key="2">
    <source>
        <dbReference type="SMART" id="SM00382"/>
    </source>
</evidence>
<name>A0ABX9K8C3_9BACT</name>
<gene>
    <name evidence="3" type="ORF">ATI61_102122</name>
</gene>
<dbReference type="InterPro" id="IPR050764">
    <property type="entry name" value="CbbQ/NirQ/NorQ/GpvN"/>
</dbReference>
<evidence type="ECO:0000256" key="1">
    <source>
        <dbReference type="SAM" id="MobiDB-lite"/>
    </source>
</evidence>
<dbReference type="InterPro" id="IPR027417">
    <property type="entry name" value="P-loop_NTPase"/>
</dbReference>
<evidence type="ECO:0000313" key="3">
    <source>
        <dbReference type="EMBL" id="REG35754.1"/>
    </source>
</evidence>
<feature type="region of interest" description="Disordered" evidence="1">
    <location>
        <begin position="1"/>
        <end position="21"/>
    </location>
</feature>
<dbReference type="InterPro" id="IPR003593">
    <property type="entry name" value="AAA+_ATPase"/>
</dbReference>
<proteinExistence type="predicted"/>
<dbReference type="PANTHER" id="PTHR42759">
    <property type="entry name" value="MOXR FAMILY PROTEIN"/>
    <property type="match status" value="1"/>
</dbReference>